<protein>
    <submittedName>
        <fullName evidence="1">Uncharacterized protein</fullName>
    </submittedName>
</protein>
<dbReference type="AlphaFoldDB" id="A0A397IBI7"/>
<keyword evidence="2" id="KW-1185">Reference proteome</keyword>
<dbReference type="EMBL" id="PQFF01000248">
    <property type="protein sequence ID" value="RHZ70503.1"/>
    <property type="molecule type" value="Genomic_DNA"/>
</dbReference>
<gene>
    <name evidence="1" type="ORF">Glove_271g25</name>
</gene>
<dbReference type="Proteomes" id="UP000266861">
    <property type="component" value="Unassembled WGS sequence"/>
</dbReference>
<name>A0A397IBI7_9GLOM</name>
<proteinExistence type="predicted"/>
<dbReference type="OrthoDB" id="2453333at2759"/>
<sequence length="193" mass="21906">MFLIFLFRDNGNIGEKRLTARYAINLGGPTSDEVVQQENDMLLPYVLDTITAPEEVHDLTEAVFDHNIAGLLSVATDPDNPNGQRVNAYRRLGEYVSTFQEIRTATSIKHELQGYSHQNGSRTYQIAQRLRSLAQALRPKNLQLVTPDWIYKLPKQEYERLLKMCGEMHLQLMSDLWGMSVGSQELPLEGGNV</sequence>
<organism evidence="1 2">
    <name type="scientific">Diversispora epigaea</name>
    <dbReference type="NCBI Taxonomy" id="1348612"/>
    <lineage>
        <taxon>Eukaryota</taxon>
        <taxon>Fungi</taxon>
        <taxon>Fungi incertae sedis</taxon>
        <taxon>Mucoromycota</taxon>
        <taxon>Glomeromycotina</taxon>
        <taxon>Glomeromycetes</taxon>
        <taxon>Diversisporales</taxon>
        <taxon>Diversisporaceae</taxon>
        <taxon>Diversispora</taxon>
    </lineage>
</organism>
<evidence type="ECO:0000313" key="1">
    <source>
        <dbReference type="EMBL" id="RHZ70503.1"/>
    </source>
</evidence>
<accession>A0A397IBI7</accession>
<evidence type="ECO:0000313" key="2">
    <source>
        <dbReference type="Proteomes" id="UP000266861"/>
    </source>
</evidence>
<reference evidence="1 2" key="1">
    <citation type="submission" date="2018-08" db="EMBL/GenBank/DDBJ databases">
        <title>Genome and evolution of the arbuscular mycorrhizal fungus Diversispora epigaea (formerly Glomus versiforme) and its bacterial endosymbionts.</title>
        <authorList>
            <person name="Sun X."/>
            <person name="Fei Z."/>
            <person name="Harrison M."/>
        </authorList>
    </citation>
    <scope>NUCLEOTIDE SEQUENCE [LARGE SCALE GENOMIC DNA]</scope>
    <source>
        <strain evidence="1 2">IT104</strain>
    </source>
</reference>
<comment type="caution">
    <text evidence="1">The sequence shown here is derived from an EMBL/GenBank/DDBJ whole genome shotgun (WGS) entry which is preliminary data.</text>
</comment>